<name>A0A7J6W5E6_THATH</name>
<proteinExistence type="predicted"/>
<sequence length="88" mass="10700">MNVTLLGSWLWRFNEGPDCLWKKVVRYKYGMTEQYGVENFPEEVENFPEEVVWKSIQVFMWCLVWGRTLTTDRLRRLGLQMERSKQHV</sequence>
<organism evidence="1 2">
    <name type="scientific">Thalictrum thalictroides</name>
    <name type="common">Rue-anemone</name>
    <name type="synonym">Anemone thalictroides</name>
    <dbReference type="NCBI Taxonomy" id="46969"/>
    <lineage>
        <taxon>Eukaryota</taxon>
        <taxon>Viridiplantae</taxon>
        <taxon>Streptophyta</taxon>
        <taxon>Embryophyta</taxon>
        <taxon>Tracheophyta</taxon>
        <taxon>Spermatophyta</taxon>
        <taxon>Magnoliopsida</taxon>
        <taxon>Ranunculales</taxon>
        <taxon>Ranunculaceae</taxon>
        <taxon>Thalictroideae</taxon>
        <taxon>Thalictrum</taxon>
    </lineage>
</organism>
<dbReference type="Proteomes" id="UP000554482">
    <property type="component" value="Unassembled WGS sequence"/>
</dbReference>
<evidence type="ECO:0000313" key="1">
    <source>
        <dbReference type="EMBL" id="KAF5191555.1"/>
    </source>
</evidence>
<evidence type="ECO:0008006" key="3">
    <source>
        <dbReference type="Google" id="ProtNLM"/>
    </source>
</evidence>
<dbReference type="EMBL" id="JABWDY010022691">
    <property type="protein sequence ID" value="KAF5191555.1"/>
    <property type="molecule type" value="Genomic_DNA"/>
</dbReference>
<evidence type="ECO:0000313" key="2">
    <source>
        <dbReference type="Proteomes" id="UP000554482"/>
    </source>
</evidence>
<gene>
    <name evidence="1" type="ORF">FRX31_018856</name>
</gene>
<keyword evidence="2" id="KW-1185">Reference proteome</keyword>
<comment type="caution">
    <text evidence="1">The sequence shown here is derived from an EMBL/GenBank/DDBJ whole genome shotgun (WGS) entry which is preliminary data.</text>
</comment>
<dbReference type="AlphaFoldDB" id="A0A7J6W5E6"/>
<reference evidence="1 2" key="1">
    <citation type="submission" date="2020-06" db="EMBL/GenBank/DDBJ databases">
        <title>Transcriptomic and genomic resources for Thalictrum thalictroides and T. hernandezii: Facilitating candidate gene discovery in an emerging model plant lineage.</title>
        <authorList>
            <person name="Arias T."/>
            <person name="Riano-Pachon D.M."/>
            <person name="Di Stilio V.S."/>
        </authorList>
    </citation>
    <scope>NUCLEOTIDE SEQUENCE [LARGE SCALE GENOMIC DNA]</scope>
    <source>
        <strain evidence="2">cv. WT478/WT964</strain>
        <tissue evidence="1">Leaves</tissue>
    </source>
</reference>
<accession>A0A7J6W5E6</accession>
<protein>
    <recommendedName>
        <fullName evidence="3">Reverse transcriptase zinc-binding domain-containing protein</fullName>
    </recommendedName>
</protein>